<accession>A0A2I0WPR0</accession>
<proteinExistence type="predicted"/>
<evidence type="ECO:0000256" key="1">
    <source>
        <dbReference type="SAM" id="MobiDB-lite"/>
    </source>
</evidence>
<dbReference type="AlphaFoldDB" id="A0A2I0WPR0"/>
<name>A0A2I0WPR0_9ASPA</name>
<organism evidence="2 3">
    <name type="scientific">Dendrobium catenatum</name>
    <dbReference type="NCBI Taxonomy" id="906689"/>
    <lineage>
        <taxon>Eukaryota</taxon>
        <taxon>Viridiplantae</taxon>
        <taxon>Streptophyta</taxon>
        <taxon>Embryophyta</taxon>
        <taxon>Tracheophyta</taxon>
        <taxon>Spermatophyta</taxon>
        <taxon>Magnoliopsida</taxon>
        <taxon>Liliopsida</taxon>
        <taxon>Asparagales</taxon>
        <taxon>Orchidaceae</taxon>
        <taxon>Epidendroideae</taxon>
        <taxon>Malaxideae</taxon>
        <taxon>Dendrobiinae</taxon>
        <taxon>Dendrobium</taxon>
    </lineage>
</organism>
<feature type="compositionally biased region" description="Polar residues" evidence="1">
    <location>
        <begin position="65"/>
        <end position="77"/>
    </location>
</feature>
<protein>
    <submittedName>
        <fullName evidence="2">Uncharacterized protein</fullName>
    </submittedName>
</protein>
<gene>
    <name evidence="2" type="ORF">MA16_Dca012693</name>
</gene>
<evidence type="ECO:0000313" key="3">
    <source>
        <dbReference type="Proteomes" id="UP000233837"/>
    </source>
</evidence>
<reference evidence="2 3" key="2">
    <citation type="journal article" date="2017" name="Nature">
        <title>The Apostasia genome and the evolution of orchids.</title>
        <authorList>
            <person name="Zhang G.Q."/>
            <person name="Liu K.W."/>
            <person name="Li Z."/>
            <person name="Lohaus R."/>
            <person name="Hsiao Y.Y."/>
            <person name="Niu S.C."/>
            <person name="Wang J.Y."/>
            <person name="Lin Y.C."/>
            <person name="Xu Q."/>
            <person name="Chen L.J."/>
            <person name="Yoshida K."/>
            <person name="Fujiwara S."/>
            <person name="Wang Z.W."/>
            <person name="Zhang Y.Q."/>
            <person name="Mitsuda N."/>
            <person name="Wang M."/>
            <person name="Liu G.H."/>
            <person name="Pecoraro L."/>
            <person name="Huang H.X."/>
            <person name="Xiao X.J."/>
            <person name="Lin M."/>
            <person name="Wu X.Y."/>
            <person name="Wu W.L."/>
            <person name="Chen Y.Y."/>
            <person name="Chang S.B."/>
            <person name="Sakamoto S."/>
            <person name="Ohme-Takagi M."/>
            <person name="Yagi M."/>
            <person name="Zeng S.J."/>
            <person name="Shen C.Y."/>
            <person name="Yeh C.M."/>
            <person name="Luo Y.B."/>
            <person name="Tsai W.C."/>
            <person name="Van de Peer Y."/>
            <person name="Liu Z.J."/>
        </authorList>
    </citation>
    <scope>NUCLEOTIDE SEQUENCE [LARGE SCALE GENOMIC DNA]</scope>
    <source>
        <tissue evidence="2">The whole plant</tissue>
    </source>
</reference>
<keyword evidence="3" id="KW-1185">Reference proteome</keyword>
<reference evidence="2 3" key="1">
    <citation type="journal article" date="2016" name="Sci. Rep.">
        <title>The Dendrobium catenatum Lindl. genome sequence provides insights into polysaccharide synthase, floral development and adaptive evolution.</title>
        <authorList>
            <person name="Zhang G.Q."/>
            <person name="Xu Q."/>
            <person name="Bian C."/>
            <person name="Tsai W.C."/>
            <person name="Yeh C.M."/>
            <person name="Liu K.W."/>
            <person name="Yoshida K."/>
            <person name="Zhang L.S."/>
            <person name="Chang S.B."/>
            <person name="Chen F."/>
            <person name="Shi Y."/>
            <person name="Su Y.Y."/>
            <person name="Zhang Y.Q."/>
            <person name="Chen L.J."/>
            <person name="Yin Y."/>
            <person name="Lin M."/>
            <person name="Huang H."/>
            <person name="Deng H."/>
            <person name="Wang Z.W."/>
            <person name="Zhu S.L."/>
            <person name="Zhao X."/>
            <person name="Deng C."/>
            <person name="Niu S.C."/>
            <person name="Huang J."/>
            <person name="Wang M."/>
            <person name="Liu G.H."/>
            <person name="Yang H.J."/>
            <person name="Xiao X.J."/>
            <person name="Hsiao Y.Y."/>
            <person name="Wu W.L."/>
            <person name="Chen Y.Y."/>
            <person name="Mitsuda N."/>
            <person name="Ohme-Takagi M."/>
            <person name="Luo Y.B."/>
            <person name="Van de Peer Y."/>
            <person name="Liu Z.J."/>
        </authorList>
    </citation>
    <scope>NUCLEOTIDE SEQUENCE [LARGE SCALE GENOMIC DNA]</scope>
    <source>
        <tissue evidence="2">The whole plant</tissue>
    </source>
</reference>
<sequence length="77" mass="8766">MFDERSMIERFNIGRPSKSLYNCPRSSSYLQVMSLQKSINRPLISLERGPKQEKKEKRRRIGGKNSSSTTAAGIMST</sequence>
<feature type="region of interest" description="Disordered" evidence="1">
    <location>
        <begin position="45"/>
        <end position="77"/>
    </location>
</feature>
<dbReference type="Proteomes" id="UP000233837">
    <property type="component" value="Unassembled WGS sequence"/>
</dbReference>
<dbReference type="EMBL" id="KZ502491">
    <property type="protein sequence ID" value="PKU77621.1"/>
    <property type="molecule type" value="Genomic_DNA"/>
</dbReference>
<evidence type="ECO:0000313" key="2">
    <source>
        <dbReference type="EMBL" id="PKU77621.1"/>
    </source>
</evidence>